<gene>
    <name evidence="9" type="ORF">XE03_1685</name>
</gene>
<evidence type="ECO:0000259" key="7">
    <source>
        <dbReference type="Pfam" id="PF01272"/>
    </source>
</evidence>
<comment type="similarity">
    <text evidence="1">Belongs to the GreA/GreB family.</text>
</comment>
<dbReference type="SUPFAM" id="SSF54534">
    <property type="entry name" value="FKBP-like"/>
    <property type="match status" value="1"/>
</dbReference>
<comment type="caution">
    <text evidence="9">The sequence shown here is derived from an EMBL/GenBank/DDBJ whole genome shotgun (WGS) entry which is preliminary data.</text>
</comment>
<evidence type="ECO:0000313" key="9">
    <source>
        <dbReference type="EMBL" id="KUK86144.1"/>
    </source>
</evidence>
<evidence type="ECO:0000313" key="10">
    <source>
        <dbReference type="Proteomes" id="UP000053467"/>
    </source>
</evidence>
<dbReference type="GO" id="GO:0003677">
    <property type="term" value="F:DNA binding"/>
    <property type="evidence" value="ECO:0007669"/>
    <property type="project" value="UniProtKB-KW"/>
</dbReference>
<evidence type="ECO:0000256" key="3">
    <source>
        <dbReference type="ARBA" id="ARBA00023015"/>
    </source>
</evidence>
<dbReference type="PANTHER" id="PTHR30437">
    <property type="entry name" value="TRANSCRIPTION ELONGATION FACTOR GREA"/>
    <property type="match status" value="1"/>
</dbReference>
<dbReference type="Gene3D" id="3.10.50.30">
    <property type="entry name" value="Transcription elongation factor, GreA/GreB, C-terminal domain"/>
    <property type="match status" value="1"/>
</dbReference>
<dbReference type="Pfam" id="PF03449">
    <property type="entry name" value="GreA_GreB_N"/>
    <property type="match status" value="1"/>
</dbReference>
<reference evidence="10" key="1">
    <citation type="journal article" date="2015" name="MBio">
        <title>Genome-Resolved Metagenomic Analysis Reveals Roles for Candidate Phyla and Other Microbial Community Members in Biogeochemical Transformations in Oil Reservoirs.</title>
        <authorList>
            <person name="Hu P."/>
            <person name="Tom L."/>
            <person name="Singh A."/>
            <person name="Thomas B.C."/>
            <person name="Baker B.J."/>
            <person name="Piceno Y.M."/>
            <person name="Andersen G.L."/>
            <person name="Banfield J.F."/>
        </authorList>
    </citation>
    <scope>NUCLEOTIDE SEQUENCE [LARGE SCALE GENOMIC DNA]</scope>
</reference>
<dbReference type="SUPFAM" id="SSF46557">
    <property type="entry name" value="GreA transcript cleavage protein, N-terminal domain"/>
    <property type="match status" value="1"/>
</dbReference>
<feature type="domain" description="Transcription elongation factor GreA/GreB N-terminal" evidence="8">
    <location>
        <begin position="583"/>
        <end position="651"/>
    </location>
</feature>
<keyword evidence="3" id="KW-0805">Transcription regulation</keyword>
<dbReference type="GO" id="GO:0006354">
    <property type="term" value="P:DNA-templated transcription elongation"/>
    <property type="evidence" value="ECO:0007669"/>
    <property type="project" value="TreeGrafter"/>
</dbReference>
<evidence type="ECO:0000256" key="1">
    <source>
        <dbReference type="ARBA" id="ARBA00008213"/>
    </source>
</evidence>
<dbReference type="FunFam" id="1.10.287.180:FF:000001">
    <property type="entry name" value="Transcription elongation factor GreA"/>
    <property type="match status" value="1"/>
</dbReference>
<dbReference type="GO" id="GO:0070063">
    <property type="term" value="F:RNA polymerase binding"/>
    <property type="evidence" value="ECO:0007669"/>
    <property type="project" value="InterPro"/>
</dbReference>
<dbReference type="InterPro" id="IPR022691">
    <property type="entry name" value="Tscrpt_elong_fac_GreA/B_N"/>
</dbReference>
<feature type="domain" description="Transcription elongation factor GreA/GreB C-terminal" evidence="7">
    <location>
        <begin position="662"/>
        <end position="718"/>
    </location>
</feature>
<dbReference type="InterPro" id="IPR001437">
    <property type="entry name" value="Tscrpt_elong_fac_GreA/B_C"/>
</dbReference>
<dbReference type="InterPro" id="IPR023459">
    <property type="entry name" value="Tscrpt_elong_fac_GreA/B_fam"/>
</dbReference>
<name>A0A101I0H4_UNCT6</name>
<dbReference type="PATRIC" id="fig|1635277.3.peg.1131"/>
<protein>
    <recommendedName>
        <fullName evidence="2">Transcription elongation factor GreA</fullName>
    </recommendedName>
    <alternativeName>
        <fullName evidence="6">Transcript cleavage factor GreA</fullName>
    </alternativeName>
</protein>
<evidence type="ECO:0000259" key="8">
    <source>
        <dbReference type="Pfam" id="PF03449"/>
    </source>
</evidence>
<dbReference type="Gene3D" id="1.10.287.180">
    <property type="entry name" value="Transcription elongation factor, GreA/GreB, N-terminal domain"/>
    <property type="match status" value="1"/>
</dbReference>
<dbReference type="InterPro" id="IPR036953">
    <property type="entry name" value="GreA/GreB_C_sf"/>
</dbReference>
<accession>A0A101I0H4</accession>
<dbReference type="GO" id="GO:0003746">
    <property type="term" value="F:translation elongation factor activity"/>
    <property type="evidence" value="ECO:0007669"/>
    <property type="project" value="UniProtKB-KW"/>
</dbReference>
<dbReference type="PANTHER" id="PTHR30437:SF4">
    <property type="entry name" value="TRANSCRIPTION ELONGATION FACTOR GREA"/>
    <property type="match status" value="1"/>
</dbReference>
<evidence type="ECO:0000256" key="2">
    <source>
        <dbReference type="ARBA" id="ARBA00013729"/>
    </source>
</evidence>
<sequence>MKFEELEKVYENGDYEKFVKNFLEFFKDESDLHRLRLLFRAANRINFKVFDMVSVEDKELKNDVDYLFNRFLFEKNFDEENLRRLFKNIISKERKDLYDDFMIIFLERNGEIFSDEKILDFLLKNKNKSMIQDYAKNLKDNKNPLISFISELILKKDYSLKLKELCKSFPTAEISFELFLQDMEDEKGYLNFLKGLEFKKNTFVIYNNDINRIENFDQSLKIFTLKDKLGRVKRVDAREILLKTSPIEQSDFRVLKYFDPDKGKSMSICDLIVSILKYKNSGLSKEQLKTELSFIYGKEAGNILNKKKKEIENCKEIEVIYEEPVRYILKSSQENDALKFLGTLKDEKSIRDFIFKMLETRKTEKEILNEIVEIVKQKCEKFKNEIIFTITADQSYIESKDFTNFNLFKNPLYKEKLLIKVYQEGNRIDFETCLKDFEKESIENIYNKLDNDGKKMIVEIAEKSVRIGKPLNFLEWYLNYHLDEKLLKLDIDYIIFRSINIANSLSSKKGKTMFVTSVKKLFFQSKNKGLIFYLKDFKRDSAKIIFDEIEKIDFLTEHQKDLVKRDIYEIFPSFLKVDRSDLIYSTKEGIEKKRKEFENIVNTKLPQLSKMIGEAAALGDLSENSEYKFAREQYSFFSSKAEELKRELDKAFPINFNKVGCESVEIGVVVEFEDLTEKTVKSYAILGPFDADPDNGIISYLSPLAQKLLGKKVGDEVEGKKILKISKWREK</sequence>
<dbReference type="Pfam" id="PF01272">
    <property type="entry name" value="GreA_GreB"/>
    <property type="match status" value="1"/>
</dbReference>
<keyword evidence="9" id="KW-0648">Protein biosynthesis</keyword>
<evidence type="ECO:0000256" key="5">
    <source>
        <dbReference type="ARBA" id="ARBA00023163"/>
    </source>
</evidence>
<proteinExistence type="inferred from homology"/>
<keyword evidence="9" id="KW-0251">Elongation factor</keyword>
<dbReference type="Proteomes" id="UP000053467">
    <property type="component" value="Unassembled WGS sequence"/>
</dbReference>
<dbReference type="GO" id="GO:0032784">
    <property type="term" value="P:regulation of DNA-templated transcription elongation"/>
    <property type="evidence" value="ECO:0007669"/>
    <property type="project" value="InterPro"/>
</dbReference>
<dbReference type="InterPro" id="IPR036805">
    <property type="entry name" value="Tscrpt_elong_fac_GreA/B_N_sf"/>
</dbReference>
<evidence type="ECO:0000256" key="4">
    <source>
        <dbReference type="ARBA" id="ARBA00023125"/>
    </source>
</evidence>
<keyword evidence="4" id="KW-0238">DNA-binding</keyword>
<organism evidence="9 10">
    <name type="scientific">candidate division TA06 bacterium 34_109</name>
    <dbReference type="NCBI Taxonomy" id="1635277"/>
    <lineage>
        <taxon>Bacteria</taxon>
        <taxon>Bacteria division TA06</taxon>
    </lineage>
</organism>
<evidence type="ECO:0000256" key="6">
    <source>
        <dbReference type="ARBA" id="ARBA00030776"/>
    </source>
</evidence>
<dbReference type="EMBL" id="LGGX01000027">
    <property type="protein sequence ID" value="KUK86144.1"/>
    <property type="molecule type" value="Genomic_DNA"/>
</dbReference>
<keyword evidence="5" id="KW-0804">Transcription</keyword>
<dbReference type="AlphaFoldDB" id="A0A101I0H4"/>